<dbReference type="EMBL" id="FKBS01000029">
    <property type="protein sequence ID" value="SAI59076.1"/>
    <property type="molecule type" value="Genomic_DNA"/>
</dbReference>
<dbReference type="RefSeq" id="WP_066420971.1">
    <property type="nucleotide sequence ID" value="NZ_FKBS01000029.1"/>
</dbReference>
<proteinExistence type="predicted"/>
<dbReference type="AlphaFoldDB" id="A0A157RMI5"/>
<dbReference type="OrthoDB" id="9115234at2"/>
<accession>A0A157RMI5</accession>
<sequence>MTDQDLTARAFRIADEAMVELLLGYGATEGAASELVAHGGPIGLVNVVNSHVTELMEAAPEILEAFDWLQLRGRAELQATDSGIQFIYLRPDARKEMH</sequence>
<dbReference type="Proteomes" id="UP000077037">
    <property type="component" value="Unassembled WGS sequence"/>
</dbReference>
<gene>
    <name evidence="1" type="ORF">SAMEA1982600_05216</name>
</gene>
<organism evidence="1 2">
    <name type="scientific">Bordetella ansorpii</name>
    <dbReference type="NCBI Taxonomy" id="288768"/>
    <lineage>
        <taxon>Bacteria</taxon>
        <taxon>Pseudomonadati</taxon>
        <taxon>Pseudomonadota</taxon>
        <taxon>Betaproteobacteria</taxon>
        <taxon>Burkholderiales</taxon>
        <taxon>Alcaligenaceae</taxon>
        <taxon>Bordetella</taxon>
    </lineage>
</organism>
<name>A0A157RMI5_9BORD</name>
<evidence type="ECO:0000313" key="2">
    <source>
        <dbReference type="Proteomes" id="UP000077037"/>
    </source>
</evidence>
<protein>
    <submittedName>
        <fullName evidence="1">Uncharacterized protein</fullName>
    </submittedName>
</protein>
<reference evidence="1 2" key="1">
    <citation type="submission" date="2016-03" db="EMBL/GenBank/DDBJ databases">
        <authorList>
            <consortium name="Pathogen Informatics"/>
        </authorList>
    </citation>
    <scope>NUCLEOTIDE SEQUENCE [LARGE SCALE GENOMIC DNA]</scope>
    <source>
        <strain evidence="1 2">NCTC13364</strain>
    </source>
</reference>
<evidence type="ECO:0000313" key="1">
    <source>
        <dbReference type="EMBL" id="SAI59076.1"/>
    </source>
</evidence>